<geneLocation type="plasmid" evidence="2 3">
    <name>pW2_73_1</name>
</geneLocation>
<evidence type="ECO:0000313" key="3">
    <source>
        <dbReference type="Proteomes" id="UP000663912"/>
    </source>
</evidence>
<reference evidence="1 4" key="1">
    <citation type="journal article" date="2020" name="Science">
        <title>Unexpected conservation and global transmission of agrobacterial virulence plasmids.</title>
        <authorList>
            <person name="Weisberg A.J."/>
            <person name="Davis E.W. 2nd"/>
            <person name="Tabima J."/>
            <person name="Belcher M.S."/>
            <person name="Miller M."/>
            <person name="Kuo C.H."/>
            <person name="Loper J.E."/>
            <person name="Grunwald N.J."/>
            <person name="Putnam M.L."/>
            <person name="Chang J.H."/>
        </authorList>
    </citation>
    <scope>NUCLEOTIDE SEQUENCE [LARGE SCALE GENOMIC DNA]</scope>
    <source>
        <strain evidence="1 4">A19/93</strain>
    </source>
</reference>
<dbReference type="EMBL" id="CP049208">
    <property type="protein sequence ID" value="QTG03360.1"/>
    <property type="molecule type" value="Genomic_DNA"/>
</dbReference>
<dbReference type="AlphaFoldDB" id="A0AAE7R7P8"/>
<reference evidence="2" key="2">
    <citation type="submission" date="2020-02" db="EMBL/GenBank/DDBJ databases">
        <title>Unexpected conservation and global transmission of agrobacterial virulence plasmids.</title>
        <authorList>
            <person name="Weisberg A.J."/>
            <person name="Davis E.W. II"/>
            <person name="Tabima J.R."/>
            <person name="Belcher M.S."/>
            <person name="Miller M."/>
            <person name="Kuo C.-H."/>
            <person name="Loper J.E."/>
            <person name="Grunwald N.J."/>
            <person name="Putnam M.L."/>
            <person name="Chang J.H."/>
        </authorList>
    </citation>
    <scope>NUCLEOTIDE SEQUENCE</scope>
    <source>
        <strain evidence="2">W2/73</strain>
        <plasmid evidence="2">pW2_73_1</plasmid>
    </source>
</reference>
<dbReference type="Proteomes" id="UP000663912">
    <property type="component" value="Plasmid pW2_73_1"/>
</dbReference>
<evidence type="ECO:0000313" key="4">
    <source>
        <dbReference type="Proteomes" id="UP000822331"/>
    </source>
</evidence>
<evidence type="ECO:0000313" key="1">
    <source>
        <dbReference type="EMBL" id="NTF39801.1"/>
    </source>
</evidence>
<name>A0AAE7R7P8_9HYPH</name>
<proteinExistence type="predicted"/>
<protein>
    <submittedName>
        <fullName evidence="2">Uncharacterized protein</fullName>
    </submittedName>
</protein>
<dbReference type="KEGG" id="arui:G6M88_23170"/>
<dbReference type="RefSeq" id="WP_065700924.1">
    <property type="nucleotide sequence ID" value="NZ_CP049208.1"/>
</dbReference>
<organism evidence="2 3">
    <name type="scientific">Agrobacterium rubi</name>
    <dbReference type="NCBI Taxonomy" id="28099"/>
    <lineage>
        <taxon>Bacteria</taxon>
        <taxon>Pseudomonadati</taxon>
        <taxon>Pseudomonadota</taxon>
        <taxon>Alphaproteobacteria</taxon>
        <taxon>Hyphomicrobiales</taxon>
        <taxon>Rhizobiaceae</taxon>
        <taxon>Rhizobium/Agrobacterium group</taxon>
        <taxon>Agrobacterium</taxon>
    </lineage>
</organism>
<keyword evidence="4" id="KW-1185">Reference proteome</keyword>
<accession>A0AAE7R7P8</accession>
<dbReference type="Proteomes" id="UP000822331">
    <property type="component" value="Unassembled WGS sequence"/>
</dbReference>
<gene>
    <name evidence="1" type="ORF">G6L72_24235</name>
    <name evidence="2" type="ORF">G6M88_23170</name>
</gene>
<keyword evidence="2" id="KW-0614">Plasmid</keyword>
<sequence>MTGNEPFTRATAEYIKCWQGVSAPNSVALRRVGELEHLIAVFESCRGRMKMEDDAATFLGVLHDPNWTKVD</sequence>
<evidence type="ECO:0000313" key="2">
    <source>
        <dbReference type="EMBL" id="QTG03360.1"/>
    </source>
</evidence>
<dbReference type="EMBL" id="JAAMCP010000017">
    <property type="protein sequence ID" value="NTF39801.1"/>
    <property type="molecule type" value="Genomic_DNA"/>
</dbReference>